<evidence type="ECO:0000256" key="1">
    <source>
        <dbReference type="SAM" id="MobiDB-lite"/>
    </source>
</evidence>
<dbReference type="EMBL" id="CH902617">
    <property type="protein sequence ID" value="EDV42212.1"/>
    <property type="molecule type" value="Genomic_DNA"/>
</dbReference>
<gene>
    <name evidence="3" type="primary">Dana\GF17868</name>
    <name evidence="3" type="synonym">dana_GLEANR_19130</name>
    <name evidence="3" type="ORF">GF17868</name>
</gene>
<keyword evidence="4" id="KW-1185">Reference proteome</keyword>
<dbReference type="FunCoup" id="B3M1V2">
    <property type="interactions" value="1"/>
</dbReference>
<dbReference type="PhylomeDB" id="B3M1V2"/>
<evidence type="ECO:0000313" key="4">
    <source>
        <dbReference type="Proteomes" id="UP000007801"/>
    </source>
</evidence>
<dbReference type="OrthoDB" id="8031570at2759"/>
<dbReference type="InParanoid" id="B3M1V2"/>
<accession>B3M1V2</accession>
<sequence>MKTVILVLAAFVAVNAQQCDRTPIYTQEISPVVCPAAGLSLPIYTNPQAYYKCTTVAGRISPIATNCTNNNYFSYPLQGCQPCNSYLPTGPCSSLAFGPTCVDINTADDPTTIAPTTTTVAPTTTTSADTTTTTTTTTTAAPTTTTPSVPTPPSESDTTATPSGSDDVITPSGTTISVPQPPSPNDSNVPTPNTPIPTAPIIIDSPPTVTEAPTAKSTL</sequence>
<organism evidence="3 4">
    <name type="scientific">Drosophila ananassae</name>
    <name type="common">Fruit fly</name>
    <dbReference type="NCBI Taxonomy" id="7217"/>
    <lineage>
        <taxon>Eukaryota</taxon>
        <taxon>Metazoa</taxon>
        <taxon>Ecdysozoa</taxon>
        <taxon>Arthropoda</taxon>
        <taxon>Hexapoda</taxon>
        <taxon>Insecta</taxon>
        <taxon>Pterygota</taxon>
        <taxon>Neoptera</taxon>
        <taxon>Endopterygota</taxon>
        <taxon>Diptera</taxon>
        <taxon>Brachycera</taxon>
        <taxon>Muscomorpha</taxon>
        <taxon>Ephydroidea</taxon>
        <taxon>Drosophilidae</taxon>
        <taxon>Drosophila</taxon>
        <taxon>Sophophora</taxon>
    </lineage>
</organism>
<dbReference type="AlphaFoldDB" id="B3M1V2"/>
<name>B3M1V2_DROAN</name>
<dbReference type="OMA" id="KCTTVAG"/>
<feature type="compositionally biased region" description="Low complexity" evidence="1">
    <location>
        <begin position="113"/>
        <end position="159"/>
    </location>
</feature>
<dbReference type="Proteomes" id="UP000007801">
    <property type="component" value="Unassembled WGS sequence"/>
</dbReference>
<feature type="chain" id="PRO_5002791740" description="Chitin-binding type-2 domain-containing protein" evidence="2">
    <location>
        <begin position="17"/>
        <end position="219"/>
    </location>
</feature>
<reference evidence="3 4" key="1">
    <citation type="journal article" date="2007" name="Nature">
        <title>Evolution of genes and genomes on the Drosophila phylogeny.</title>
        <authorList>
            <consortium name="Drosophila 12 Genomes Consortium"/>
            <person name="Clark A.G."/>
            <person name="Eisen M.B."/>
            <person name="Smith D.R."/>
            <person name="Bergman C.M."/>
            <person name="Oliver B."/>
            <person name="Markow T.A."/>
            <person name="Kaufman T.C."/>
            <person name="Kellis M."/>
            <person name="Gelbart W."/>
            <person name="Iyer V.N."/>
            <person name="Pollard D.A."/>
            <person name="Sackton T.B."/>
            <person name="Larracuente A.M."/>
            <person name="Singh N.D."/>
            <person name="Abad J.P."/>
            <person name="Abt D.N."/>
            <person name="Adryan B."/>
            <person name="Aguade M."/>
            <person name="Akashi H."/>
            <person name="Anderson W.W."/>
            <person name="Aquadro C.F."/>
            <person name="Ardell D.H."/>
            <person name="Arguello R."/>
            <person name="Artieri C.G."/>
            <person name="Barbash D.A."/>
            <person name="Barker D."/>
            <person name="Barsanti P."/>
            <person name="Batterham P."/>
            <person name="Batzoglou S."/>
            <person name="Begun D."/>
            <person name="Bhutkar A."/>
            <person name="Blanco E."/>
            <person name="Bosak S.A."/>
            <person name="Bradley R.K."/>
            <person name="Brand A.D."/>
            <person name="Brent M.R."/>
            <person name="Brooks A.N."/>
            <person name="Brown R.H."/>
            <person name="Butlin R.K."/>
            <person name="Caggese C."/>
            <person name="Calvi B.R."/>
            <person name="Bernardo de Carvalho A."/>
            <person name="Caspi A."/>
            <person name="Castrezana S."/>
            <person name="Celniker S.E."/>
            <person name="Chang J.L."/>
            <person name="Chapple C."/>
            <person name="Chatterji S."/>
            <person name="Chinwalla A."/>
            <person name="Civetta A."/>
            <person name="Clifton S.W."/>
            <person name="Comeron J.M."/>
            <person name="Costello J.C."/>
            <person name="Coyne J.A."/>
            <person name="Daub J."/>
            <person name="David R.G."/>
            <person name="Delcher A.L."/>
            <person name="Delehaunty K."/>
            <person name="Do C.B."/>
            <person name="Ebling H."/>
            <person name="Edwards K."/>
            <person name="Eickbush T."/>
            <person name="Evans J.D."/>
            <person name="Filipski A."/>
            <person name="Findeiss S."/>
            <person name="Freyhult E."/>
            <person name="Fulton L."/>
            <person name="Fulton R."/>
            <person name="Garcia A.C."/>
            <person name="Gardiner A."/>
            <person name="Garfield D.A."/>
            <person name="Garvin B.E."/>
            <person name="Gibson G."/>
            <person name="Gilbert D."/>
            <person name="Gnerre S."/>
            <person name="Godfrey J."/>
            <person name="Good R."/>
            <person name="Gotea V."/>
            <person name="Gravely B."/>
            <person name="Greenberg A.J."/>
            <person name="Griffiths-Jones S."/>
            <person name="Gross S."/>
            <person name="Guigo R."/>
            <person name="Gustafson E.A."/>
            <person name="Haerty W."/>
            <person name="Hahn M.W."/>
            <person name="Halligan D.L."/>
            <person name="Halpern A.L."/>
            <person name="Halter G.M."/>
            <person name="Han M.V."/>
            <person name="Heger A."/>
            <person name="Hillier L."/>
            <person name="Hinrichs A.S."/>
            <person name="Holmes I."/>
            <person name="Hoskins R.A."/>
            <person name="Hubisz M.J."/>
            <person name="Hultmark D."/>
            <person name="Huntley M.A."/>
            <person name="Jaffe D.B."/>
            <person name="Jagadeeshan S."/>
            <person name="Jeck W.R."/>
            <person name="Johnson J."/>
            <person name="Jones C.D."/>
            <person name="Jordan W.C."/>
            <person name="Karpen G.H."/>
            <person name="Kataoka E."/>
            <person name="Keightley P.D."/>
            <person name="Kheradpour P."/>
            <person name="Kirkness E.F."/>
            <person name="Koerich L.B."/>
            <person name="Kristiansen K."/>
            <person name="Kudrna D."/>
            <person name="Kulathinal R.J."/>
            <person name="Kumar S."/>
            <person name="Kwok R."/>
            <person name="Lander E."/>
            <person name="Langley C.H."/>
            <person name="Lapoint R."/>
            <person name="Lazzaro B.P."/>
            <person name="Lee S.J."/>
            <person name="Levesque L."/>
            <person name="Li R."/>
            <person name="Lin C.F."/>
            <person name="Lin M.F."/>
            <person name="Lindblad-Toh K."/>
            <person name="Llopart A."/>
            <person name="Long M."/>
            <person name="Low L."/>
            <person name="Lozovsky E."/>
            <person name="Lu J."/>
            <person name="Luo M."/>
            <person name="Machado C.A."/>
            <person name="Makalowski W."/>
            <person name="Marzo M."/>
            <person name="Matsuda M."/>
            <person name="Matzkin L."/>
            <person name="McAllister B."/>
            <person name="McBride C.S."/>
            <person name="McKernan B."/>
            <person name="McKernan K."/>
            <person name="Mendez-Lago M."/>
            <person name="Minx P."/>
            <person name="Mollenhauer M.U."/>
            <person name="Montooth K."/>
            <person name="Mount S.M."/>
            <person name="Mu X."/>
            <person name="Myers E."/>
            <person name="Negre B."/>
            <person name="Newfeld S."/>
            <person name="Nielsen R."/>
            <person name="Noor M.A."/>
            <person name="O'Grady P."/>
            <person name="Pachter L."/>
            <person name="Papaceit M."/>
            <person name="Parisi M.J."/>
            <person name="Parisi M."/>
            <person name="Parts L."/>
            <person name="Pedersen J.S."/>
            <person name="Pesole G."/>
            <person name="Phillippy A.M."/>
            <person name="Ponting C.P."/>
            <person name="Pop M."/>
            <person name="Porcelli D."/>
            <person name="Powell J.R."/>
            <person name="Prohaska S."/>
            <person name="Pruitt K."/>
            <person name="Puig M."/>
            <person name="Quesneville H."/>
            <person name="Ram K.R."/>
            <person name="Rand D."/>
            <person name="Rasmussen M.D."/>
            <person name="Reed L.K."/>
            <person name="Reenan R."/>
            <person name="Reily A."/>
            <person name="Remington K.A."/>
            <person name="Rieger T.T."/>
            <person name="Ritchie M.G."/>
            <person name="Robin C."/>
            <person name="Rogers Y.H."/>
            <person name="Rohde C."/>
            <person name="Rozas J."/>
            <person name="Rubenfield M.J."/>
            <person name="Ruiz A."/>
            <person name="Russo S."/>
            <person name="Salzberg S.L."/>
            <person name="Sanchez-Gracia A."/>
            <person name="Saranga D.J."/>
            <person name="Sato H."/>
            <person name="Schaeffer S.W."/>
            <person name="Schatz M.C."/>
            <person name="Schlenke T."/>
            <person name="Schwartz R."/>
            <person name="Segarra C."/>
            <person name="Singh R.S."/>
            <person name="Sirot L."/>
            <person name="Sirota M."/>
            <person name="Sisneros N.B."/>
            <person name="Smith C.D."/>
            <person name="Smith T.F."/>
            <person name="Spieth J."/>
            <person name="Stage D.E."/>
            <person name="Stark A."/>
            <person name="Stephan W."/>
            <person name="Strausberg R.L."/>
            <person name="Strempel S."/>
            <person name="Sturgill D."/>
            <person name="Sutton G."/>
            <person name="Sutton G.G."/>
            <person name="Tao W."/>
            <person name="Teichmann S."/>
            <person name="Tobari Y.N."/>
            <person name="Tomimura Y."/>
            <person name="Tsolas J.M."/>
            <person name="Valente V.L."/>
            <person name="Venter E."/>
            <person name="Venter J.C."/>
            <person name="Vicario S."/>
            <person name="Vieira F.G."/>
            <person name="Vilella A.J."/>
            <person name="Villasante A."/>
            <person name="Walenz B."/>
            <person name="Wang J."/>
            <person name="Wasserman M."/>
            <person name="Watts T."/>
            <person name="Wilson D."/>
            <person name="Wilson R.K."/>
            <person name="Wing R.A."/>
            <person name="Wolfner M.F."/>
            <person name="Wong A."/>
            <person name="Wong G.K."/>
            <person name="Wu C.I."/>
            <person name="Wu G."/>
            <person name="Yamamoto D."/>
            <person name="Yang H.P."/>
            <person name="Yang S.P."/>
            <person name="Yorke J.A."/>
            <person name="Yoshida K."/>
            <person name="Zdobnov E."/>
            <person name="Zhang P."/>
            <person name="Zhang Y."/>
            <person name="Zimin A.V."/>
            <person name="Baldwin J."/>
            <person name="Abdouelleil A."/>
            <person name="Abdulkadir J."/>
            <person name="Abebe A."/>
            <person name="Abera B."/>
            <person name="Abreu J."/>
            <person name="Acer S.C."/>
            <person name="Aftuck L."/>
            <person name="Alexander A."/>
            <person name="An P."/>
            <person name="Anderson E."/>
            <person name="Anderson S."/>
            <person name="Arachi H."/>
            <person name="Azer M."/>
            <person name="Bachantsang P."/>
            <person name="Barry A."/>
            <person name="Bayul T."/>
            <person name="Berlin A."/>
            <person name="Bessette D."/>
            <person name="Bloom T."/>
            <person name="Blye J."/>
            <person name="Boguslavskiy L."/>
            <person name="Bonnet C."/>
            <person name="Boukhgalter B."/>
            <person name="Bourzgui I."/>
            <person name="Brown A."/>
            <person name="Cahill P."/>
            <person name="Channer S."/>
            <person name="Cheshatsang Y."/>
            <person name="Chuda L."/>
            <person name="Citroen M."/>
            <person name="Collymore A."/>
            <person name="Cooke P."/>
            <person name="Costello M."/>
            <person name="D'Aco K."/>
            <person name="Daza R."/>
            <person name="De Haan G."/>
            <person name="DeGray S."/>
            <person name="DeMaso C."/>
            <person name="Dhargay N."/>
            <person name="Dooley K."/>
            <person name="Dooley E."/>
            <person name="Doricent M."/>
            <person name="Dorje P."/>
            <person name="Dorjee K."/>
            <person name="Dupes A."/>
            <person name="Elong R."/>
            <person name="Falk J."/>
            <person name="Farina A."/>
            <person name="Faro S."/>
            <person name="Ferguson D."/>
            <person name="Fisher S."/>
            <person name="Foley C.D."/>
            <person name="Franke A."/>
            <person name="Friedrich D."/>
            <person name="Gadbois L."/>
            <person name="Gearin G."/>
            <person name="Gearin C.R."/>
            <person name="Giannoukos G."/>
            <person name="Goode T."/>
            <person name="Graham J."/>
            <person name="Grandbois E."/>
            <person name="Grewal S."/>
            <person name="Gyaltsen K."/>
            <person name="Hafez N."/>
            <person name="Hagos B."/>
            <person name="Hall J."/>
            <person name="Henson C."/>
            <person name="Hollinger A."/>
            <person name="Honan T."/>
            <person name="Huard M.D."/>
            <person name="Hughes L."/>
            <person name="Hurhula B."/>
            <person name="Husby M.E."/>
            <person name="Kamat A."/>
            <person name="Kanga B."/>
            <person name="Kashin S."/>
            <person name="Khazanovich D."/>
            <person name="Kisner P."/>
            <person name="Lance K."/>
            <person name="Lara M."/>
            <person name="Lee W."/>
            <person name="Lennon N."/>
            <person name="Letendre F."/>
            <person name="LeVine R."/>
            <person name="Lipovsky A."/>
            <person name="Liu X."/>
            <person name="Liu J."/>
            <person name="Liu S."/>
            <person name="Lokyitsang T."/>
            <person name="Lokyitsang Y."/>
            <person name="Lubonja R."/>
            <person name="Lui A."/>
            <person name="MacDonald P."/>
            <person name="Magnisalis V."/>
            <person name="Maru K."/>
            <person name="Matthews C."/>
            <person name="McCusker W."/>
            <person name="McDonough S."/>
            <person name="Mehta T."/>
            <person name="Meldrim J."/>
            <person name="Meneus L."/>
            <person name="Mihai O."/>
            <person name="Mihalev A."/>
            <person name="Mihova T."/>
            <person name="Mittelman R."/>
            <person name="Mlenga V."/>
            <person name="Montmayeur A."/>
            <person name="Mulrain L."/>
            <person name="Navidi A."/>
            <person name="Naylor J."/>
            <person name="Negash T."/>
            <person name="Nguyen T."/>
            <person name="Nguyen N."/>
            <person name="Nicol R."/>
            <person name="Norbu C."/>
            <person name="Norbu N."/>
            <person name="Novod N."/>
            <person name="O'Neill B."/>
            <person name="Osman S."/>
            <person name="Markiewicz E."/>
            <person name="Oyono O.L."/>
            <person name="Patti C."/>
            <person name="Phunkhang P."/>
            <person name="Pierre F."/>
            <person name="Priest M."/>
            <person name="Raghuraman S."/>
            <person name="Rege F."/>
            <person name="Reyes R."/>
            <person name="Rise C."/>
            <person name="Rogov P."/>
            <person name="Ross K."/>
            <person name="Ryan E."/>
            <person name="Settipalli S."/>
            <person name="Shea T."/>
            <person name="Sherpa N."/>
            <person name="Shi L."/>
            <person name="Shih D."/>
            <person name="Sparrow T."/>
            <person name="Spaulding J."/>
            <person name="Stalker J."/>
            <person name="Stange-Thomann N."/>
            <person name="Stavropoulos S."/>
            <person name="Stone C."/>
            <person name="Strader C."/>
            <person name="Tesfaye S."/>
            <person name="Thomson T."/>
            <person name="Thoulutsang Y."/>
            <person name="Thoulutsang D."/>
            <person name="Topham K."/>
            <person name="Topping I."/>
            <person name="Tsamla T."/>
            <person name="Vassiliev H."/>
            <person name="Vo A."/>
            <person name="Wangchuk T."/>
            <person name="Wangdi T."/>
            <person name="Weiand M."/>
            <person name="Wilkinson J."/>
            <person name="Wilson A."/>
            <person name="Yadav S."/>
            <person name="Young G."/>
            <person name="Yu Q."/>
            <person name="Zembek L."/>
            <person name="Zhong D."/>
            <person name="Zimmer A."/>
            <person name="Zwirko Z."/>
            <person name="Jaffe D.B."/>
            <person name="Alvarez P."/>
            <person name="Brockman W."/>
            <person name="Butler J."/>
            <person name="Chin C."/>
            <person name="Gnerre S."/>
            <person name="Grabherr M."/>
            <person name="Kleber M."/>
            <person name="Mauceli E."/>
            <person name="MacCallum I."/>
        </authorList>
    </citation>
    <scope>NUCLEOTIDE SEQUENCE [LARGE SCALE GENOMIC DNA]</scope>
    <source>
        <strain evidence="4">Tucson 14024-0371.13</strain>
    </source>
</reference>
<dbReference type="HOGENOM" id="CLU_081087_0_0_1"/>
<proteinExistence type="predicted"/>
<dbReference type="eggNOG" id="ENOG502SG5B">
    <property type="taxonomic scope" value="Eukaryota"/>
</dbReference>
<feature type="signal peptide" evidence="2">
    <location>
        <begin position="1"/>
        <end position="16"/>
    </location>
</feature>
<evidence type="ECO:0000313" key="3">
    <source>
        <dbReference type="EMBL" id="EDV42212.1"/>
    </source>
</evidence>
<keyword evidence="2" id="KW-0732">Signal</keyword>
<feature type="region of interest" description="Disordered" evidence="1">
    <location>
        <begin position="113"/>
        <end position="219"/>
    </location>
</feature>
<evidence type="ECO:0000256" key="2">
    <source>
        <dbReference type="SAM" id="SignalP"/>
    </source>
</evidence>
<protein>
    <recommendedName>
        <fullName evidence="5">Chitin-binding type-2 domain-containing protein</fullName>
    </recommendedName>
</protein>
<feature type="compositionally biased region" description="Low complexity" evidence="1">
    <location>
        <begin position="199"/>
        <end position="208"/>
    </location>
</feature>
<dbReference type="STRING" id="7217.B3M1V2"/>
<evidence type="ECO:0008006" key="5">
    <source>
        <dbReference type="Google" id="ProtNLM"/>
    </source>
</evidence>